<accession>X1L3F6</accession>
<feature type="non-terminal residue" evidence="2">
    <location>
        <position position="1"/>
    </location>
</feature>
<proteinExistence type="predicted"/>
<protein>
    <submittedName>
        <fullName evidence="2">Uncharacterized protein</fullName>
    </submittedName>
</protein>
<gene>
    <name evidence="2" type="ORF">S03H2_71222</name>
</gene>
<comment type="caution">
    <text evidence="2">The sequence shown here is derived from an EMBL/GenBank/DDBJ whole genome shotgun (WGS) entry which is preliminary data.</text>
</comment>
<dbReference type="EMBL" id="BARU01047582">
    <property type="protein sequence ID" value="GAI00426.1"/>
    <property type="molecule type" value="Genomic_DNA"/>
</dbReference>
<organism evidence="2">
    <name type="scientific">marine sediment metagenome</name>
    <dbReference type="NCBI Taxonomy" id="412755"/>
    <lineage>
        <taxon>unclassified sequences</taxon>
        <taxon>metagenomes</taxon>
        <taxon>ecological metagenomes</taxon>
    </lineage>
</organism>
<feature type="region of interest" description="Disordered" evidence="1">
    <location>
        <begin position="21"/>
        <end position="50"/>
    </location>
</feature>
<dbReference type="AlphaFoldDB" id="X1L3F6"/>
<name>X1L3F6_9ZZZZ</name>
<evidence type="ECO:0000256" key="1">
    <source>
        <dbReference type="SAM" id="MobiDB-lite"/>
    </source>
</evidence>
<evidence type="ECO:0000313" key="2">
    <source>
        <dbReference type="EMBL" id="GAI00426.1"/>
    </source>
</evidence>
<reference evidence="2" key="1">
    <citation type="journal article" date="2014" name="Front. Microbiol.">
        <title>High frequency of phylogenetically diverse reductive dehalogenase-homologous genes in deep subseafloor sedimentary metagenomes.</title>
        <authorList>
            <person name="Kawai M."/>
            <person name="Futagami T."/>
            <person name="Toyoda A."/>
            <person name="Takaki Y."/>
            <person name="Nishi S."/>
            <person name="Hori S."/>
            <person name="Arai W."/>
            <person name="Tsubouchi T."/>
            <person name="Morono Y."/>
            <person name="Uchiyama I."/>
            <person name="Ito T."/>
            <person name="Fujiyama A."/>
            <person name="Inagaki F."/>
            <person name="Takami H."/>
        </authorList>
    </citation>
    <scope>NUCLEOTIDE SEQUENCE</scope>
    <source>
        <strain evidence="2">Expedition CK06-06</strain>
    </source>
</reference>
<sequence length="50" mass="5364">RLSTRLQREDAAARMGKRIVGPAGPIEAARRQHRATKLPMPLAAGGSEDV</sequence>